<feature type="domain" description="RagB/SusD" evidence="6">
    <location>
        <begin position="331"/>
        <end position="461"/>
    </location>
</feature>
<keyword evidence="9" id="KW-1185">Reference proteome</keyword>
<dbReference type="Proteomes" id="UP000294689">
    <property type="component" value="Unassembled WGS sequence"/>
</dbReference>
<proteinExistence type="inferred from homology"/>
<evidence type="ECO:0000313" key="8">
    <source>
        <dbReference type="EMBL" id="TDU43951.1"/>
    </source>
</evidence>
<dbReference type="Gene3D" id="1.25.40.900">
    <property type="match status" value="1"/>
</dbReference>
<evidence type="ECO:0000256" key="3">
    <source>
        <dbReference type="ARBA" id="ARBA00022729"/>
    </source>
</evidence>
<dbReference type="CDD" id="cd08977">
    <property type="entry name" value="SusD"/>
    <property type="match status" value="1"/>
</dbReference>
<comment type="similarity">
    <text evidence="2">Belongs to the SusD family.</text>
</comment>
<dbReference type="Pfam" id="PF14322">
    <property type="entry name" value="SusD-like_3"/>
    <property type="match status" value="1"/>
</dbReference>
<dbReference type="SUPFAM" id="SSF48452">
    <property type="entry name" value="TPR-like"/>
    <property type="match status" value="1"/>
</dbReference>
<dbReference type="Gene3D" id="1.25.40.390">
    <property type="match status" value="1"/>
</dbReference>
<keyword evidence="4" id="KW-0472">Membrane</keyword>
<evidence type="ECO:0000313" key="9">
    <source>
        <dbReference type="Proteomes" id="UP000294689"/>
    </source>
</evidence>
<protein>
    <submittedName>
        <fullName evidence="8">RagB/SusD domain-containing protein</fullName>
    </submittedName>
</protein>
<dbReference type="Gene3D" id="2.20.20.130">
    <property type="match status" value="1"/>
</dbReference>
<comment type="subcellular location">
    <subcellularLocation>
        <location evidence="1">Cell outer membrane</location>
    </subcellularLocation>
</comment>
<name>A0A4R7QAK5_9FLAO</name>
<evidence type="ECO:0000256" key="5">
    <source>
        <dbReference type="ARBA" id="ARBA00023237"/>
    </source>
</evidence>
<evidence type="ECO:0000256" key="4">
    <source>
        <dbReference type="ARBA" id="ARBA00023136"/>
    </source>
</evidence>
<comment type="caution">
    <text evidence="8">The sequence shown here is derived from an EMBL/GenBank/DDBJ whole genome shotgun (WGS) entry which is preliminary data.</text>
</comment>
<dbReference type="InterPro" id="IPR033985">
    <property type="entry name" value="SusD-like_N"/>
</dbReference>
<evidence type="ECO:0000256" key="2">
    <source>
        <dbReference type="ARBA" id="ARBA00006275"/>
    </source>
</evidence>
<keyword evidence="5" id="KW-0998">Cell outer membrane</keyword>
<dbReference type="RefSeq" id="WP_133757375.1">
    <property type="nucleotide sequence ID" value="NZ_SOBW01000007.1"/>
</dbReference>
<reference evidence="8 9" key="1">
    <citation type="submission" date="2019-03" db="EMBL/GenBank/DDBJ databases">
        <title>Genomic Encyclopedia of Archaeal and Bacterial Type Strains, Phase II (KMG-II): from individual species to whole genera.</title>
        <authorList>
            <person name="Goeker M."/>
        </authorList>
    </citation>
    <scope>NUCLEOTIDE SEQUENCE [LARGE SCALE GENOMIC DNA]</scope>
    <source>
        <strain evidence="8 9">DSM 28135</strain>
    </source>
</reference>
<evidence type="ECO:0000256" key="1">
    <source>
        <dbReference type="ARBA" id="ARBA00004442"/>
    </source>
</evidence>
<sequence length="461" mass="50894">MKKIIKYTFVFGLSAMLFNSCGTEDLEPTLAQSKAVETSINNVGNLYSLVKGMHSQLTASGYYGQEMIVTNEVRSDNTFANGSSGRYSTQAEYKYNDNTGFVWDNAYAVIADANIVINVDVASLAGDQDYGKHLQGQATAIRALAHYDLLRVYGQQHTPSGSLGVPYITTFKGDDLFPSRMSIDEVKNAIYNDLETAYAMMDDAYDSKILISKLAAKALESRVAIYFGDWVRARDAAKIVIDANAYTIATAANYVSNWMIDQAPNSIFELEFSASDNVGINGLAYIYRFPGDSQSGYGDIEVVSSVIDIFEDGDVRKNILGYQAAGTRLRNMGKYPDTVSGTDNVPLIRIEEVVLNYAEALFEIDNLNPMALEQLNKIPSNRGASLYTSVTKANILSERRKELMFEGFRFDDLMRTGQSVPVIGSSQQLVTTLTYPNNLFAYPIPKSEMDANSNMVQNNGY</sequence>
<dbReference type="Pfam" id="PF07980">
    <property type="entry name" value="SusD_RagB"/>
    <property type="match status" value="1"/>
</dbReference>
<dbReference type="AlphaFoldDB" id="A0A4R7QAK5"/>
<feature type="domain" description="SusD-like N-terminal" evidence="7">
    <location>
        <begin position="48"/>
        <end position="223"/>
    </location>
</feature>
<evidence type="ECO:0000259" key="6">
    <source>
        <dbReference type="Pfam" id="PF07980"/>
    </source>
</evidence>
<organism evidence="8 9">
    <name type="scientific">Gelidibacter sediminis</name>
    <dbReference type="NCBI Taxonomy" id="1608710"/>
    <lineage>
        <taxon>Bacteria</taxon>
        <taxon>Pseudomonadati</taxon>
        <taxon>Bacteroidota</taxon>
        <taxon>Flavobacteriia</taxon>
        <taxon>Flavobacteriales</taxon>
        <taxon>Flavobacteriaceae</taxon>
        <taxon>Gelidibacter</taxon>
    </lineage>
</organism>
<dbReference type="GO" id="GO:0009279">
    <property type="term" value="C:cell outer membrane"/>
    <property type="evidence" value="ECO:0007669"/>
    <property type="project" value="UniProtKB-SubCell"/>
</dbReference>
<evidence type="ECO:0000259" key="7">
    <source>
        <dbReference type="Pfam" id="PF14322"/>
    </source>
</evidence>
<dbReference type="InterPro" id="IPR012944">
    <property type="entry name" value="SusD_RagB_dom"/>
</dbReference>
<accession>A0A4R7QAK5</accession>
<dbReference type="InterPro" id="IPR011990">
    <property type="entry name" value="TPR-like_helical_dom_sf"/>
</dbReference>
<gene>
    <name evidence="8" type="ORF">BXY82_1373</name>
</gene>
<keyword evidence="3" id="KW-0732">Signal</keyword>
<dbReference type="EMBL" id="SOBW01000007">
    <property type="protein sequence ID" value="TDU43951.1"/>
    <property type="molecule type" value="Genomic_DNA"/>
</dbReference>
<dbReference type="OrthoDB" id="630434at2"/>